<dbReference type="AlphaFoldDB" id="A0A9X1XR75"/>
<comment type="caution">
    <text evidence="2">The sequence shown here is derived from an EMBL/GenBank/DDBJ whole genome shotgun (WGS) entry which is preliminary data.</text>
</comment>
<dbReference type="RefSeq" id="WP_248010726.1">
    <property type="nucleotide sequence ID" value="NZ_JAJHVV010000018.1"/>
</dbReference>
<protein>
    <submittedName>
        <fullName evidence="2">VOC family protein</fullName>
    </submittedName>
</protein>
<accession>A0A9X1XR75</accession>
<proteinExistence type="predicted"/>
<sequence>MTRLEHLNITVPDIDAALAFLTIIAPDFKVRKDVKSHTSHRWAHVGNEQCYFALQEPHLDSLSPSNAQKAYKNFGVNHIALVVESIEIIEENLVKEGYRRGILAPEEAYRKRAYFFDAAGFEWELTEYLSDNPDEMYLYE</sequence>
<dbReference type="InterPro" id="IPR004360">
    <property type="entry name" value="Glyas_Fos-R_dOase_dom"/>
</dbReference>
<dbReference type="PROSITE" id="PS51819">
    <property type="entry name" value="VOC"/>
    <property type="match status" value="1"/>
</dbReference>
<name>A0A9X1XR75_9VIBR</name>
<dbReference type="InterPro" id="IPR029068">
    <property type="entry name" value="Glyas_Bleomycin-R_OHBP_Dase"/>
</dbReference>
<dbReference type="InterPro" id="IPR037523">
    <property type="entry name" value="VOC_core"/>
</dbReference>
<feature type="domain" description="VOC" evidence="1">
    <location>
        <begin position="3"/>
        <end position="128"/>
    </location>
</feature>
<dbReference type="Pfam" id="PF00903">
    <property type="entry name" value="Glyoxalase"/>
    <property type="match status" value="1"/>
</dbReference>
<organism evidence="2 3">
    <name type="scientific">Vibrio amylolyticus</name>
    <dbReference type="NCBI Taxonomy" id="2847292"/>
    <lineage>
        <taxon>Bacteria</taxon>
        <taxon>Pseudomonadati</taxon>
        <taxon>Pseudomonadota</taxon>
        <taxon>Gammaproteobacteria</taxon>
        <taxon>Vibrionales</taxon>
        <taxon>Vibrionaceae</taxon>
        <taxon>Vibrio</taxon>
    </lineage>
</organism>
<evidence type="ECO:0000259" key="1">
    <source>
        <dbReference type="PROSITE" id="PS51819"/>
    </source>
</evidence>
<dbReference type="Gene3D" id="3.10.180.10">
    <property type="entry name" value="2,3-Dihydroxybiphenyl 1,2-Dioxygenase, domain 1"/>
    <property type="match status" value="1"/>
</dbReference>
<dbReference type="CDD" id="cd06587">
    <property type="entry name" value="VOC"/>
    <property type="match status" value="1"/>
</dbReference>
<evidence type="ECO:0000313" key="3">
    <source>
        <dbReference type="Proteomes" id="UP001139559"/>
    </source>
</evidence>
<dbReference type="SUPFAM" id="SSF54593">
    <property type="entry name" value="Glyoxalase/Bleomycin resistance protein/Dihydroxybiphenyl dioxygenase"/>
    <property type="match status" value="1"/>
</dbReference>
<reference evidence="2" key="1">
    <citation type="submission" date="2021-11" db="EMBL/GenBank/DDBJ databases">
        <title>Vibrio ZSDE26 sp. nov. and Vibrio ZSDZ34 sp. nov., isolated from coastal seawater in Qingdao.</title>
        <authorList>
            <person name="Zhang P."/>
        </authorList>
    </citation>
    <scope>NUCLEOTIDE SEQUENCE</scope>
    <source>
        <strain evidence="2">ZSDE26</strain>
    </source>
</reference>
<gene>
    <name evidence="2" type="ORF">KP803_20595</name>
</gene>
<dbReference type="Proteomes" id="UP001139559">
    <property type="component" value="Unassembled WGS sequence"/>
</dbReference>
<evidence type="ECO:0000313" key="2">
    <source>
        <dbReference type="EMBL" id="MCK6265660.1"/>
    </source>
</evidence>
<dbReference type="EMBL" id="JAJHVV010000018">
    <property type="protein sequence ID" value="MCK6265660.1"/>
    <property type="molecule type" value="Genomic_DNA"/>
</dbReference>
<keyword evidence="3" id="KW-1185">Reference proteome</keyword>